<evidence type="ECO:0000313" key="4">
    <source>
        <dbReference type="Proteomes" id="UP001183420"/>
    </source>
</evidence>
<dbReference type="RefSeq" id="WP_311594734.1">
    <property type="nucleotide sequence ID" value="NZ_JAVREM010000001.1"/>
</dbReference>
<reference evidence="4" key="1">
    <citation type="submission" date="2023-07" db="EMBL/GenBank/DDBJ databases">
        <title>30 novel species of actinomycetes from the DSMZ collection.</title>
        <authorList>
            <person name="Nouioui I."/>
        </authorList>
    </citation>
    <scope>NUCLEOTIDE SEQUENCE [LARGE SCALE GENOMIC DNA]</scope>
    <source>
        <strain evidence="4">DSM 44918</strain>
    </source>
</reference>
<dbReference type="EMBL" id="JAVREM010000001">
    <property type="protein sequence ID" value="MDT0317008.1"/>
    <property type="molecule type" value="Genomic_DNA"/>
</dbReference>
<dbReference type="PROSITE" id="PS51318">
    <property type="entry name" value="TAT"/>
    <property type="match status" value="1"/>
</dbReference>
<dbReference type="PIRSF" id="PIRSF002741">
    <property type="entry name" value="MppA"/>
    <property type="match status" value="1"/>
</dbReference>
<evidence type="ECO:0000256" key="1">
    <source>
        <dbReference type="SAM" id="SignalP"/>
    </source>
</evidence>
<feature type="chain" id="PRO_5046825285" evidence="1">
    <location>
        <begin position="30"/>
        <end position="517"/>
    </location>
</feature>
<dbReference type="Pfam" id="PF00496">
    <property type="entry name" value="SBP_bac_5"/>
    <property type="match status" value="1"/>
</dbReference>
<gene>
    <name evidence="3" type="ORF">RNC47_01500</name>
</gene>
<evidence type="ECO:0000259" key="2">
    <source>
        <dbReference type="Pfam" id="PF00496"/>
    </source>
</evidence>
<organism evidence="3 4">
    <name type="scientific">Streptomyces millisiae</name>
    <dbReference type="NCBI Taxonomy" id="3075542"/>
    <lineage>
        <taxon>Bacteria</taxon>
        <taxon>Bacillati</taxon>
        <taxon>Actinomycetota</taxon>
        <taxon>Actinomycetes</taxon>
        <taxon>Kitasatosporales</taxon>
        <taxon>Streptomycetaceae</taxon>
        <taxon>Streptomyces</taxon>
    </lineage>
</organism>
<dbReference type="SUPFAM" id="SSF53850">
    <property type="entry name" value="Periplasmic binding protein-like II"/>
    <property type="match status" value="1"/>
</dbReference>
<feature type="domain" description="Solute-binding protein family 5" evidence="2">
    <location>
        <begin position="87"/>
        <end position="409"/>
    </location>
</feature>
<name>A0ABU2LIP8_9ACTN</name>
<keyword evidence="4" id="KW-1185">Reference proteome</keyword>
<comment type="caution">
    <text evidence="3">The sequence shown here is derived from an EMBL/GenBank/DDBJ whole genome shotgun (WGS) entry which is preliminary data.</text>
</comment>
<keyword evidence="1" id="KW-0732">Signal</keyword>
<evidence type="ECO:0000313" key="3">
    <source>
        <dbReference type="EMBL" id="MDT0317008.1"/>
    </source>
</evidence>
<dbReference type="CDD" id="cd00995">
    <property type="entry name" value="PBP2_NikA_DppA_OppA_like"/>
    <property type="match status" value="1"/>
</dbReference>
<dbReference type="Gene3D" id="3.10.105.10">
    <property type="entry name" value="Dipeptide-binding Protein, Domain 3"/>
    <property type="match status" value="1"/>
</dbReference>
<dbReference type="Proteomes" id="UP001183420">
    <property type="component" value="Unassembled WGS sequence"/>
</dbReference>
<accession>A0ABU2LIP8</accession>
<dbReference type="PANTHER" id="PTHR30290">
    <property type="entry name" value="PERIPLASMIC BINDING COMPONENT OF ABC TRANSPORTER"/>
    <property type="match status" value="1"/>
</dbReference>
<feature type="signal peptide" evidence="1">
    <location>
        <begin position="1"/>
        <end position="29"/>
    </location>
</feature>
<dbReference type="PROSITE" id="PS51257">
    <property type="entry name" value="PROKAR_LIPOPROTEIN"/>
    <property type="match status" value="1"/>
</dbReference>
<dbReference type="InterPro" id="IPR006311">
    <property type="entry name" value="TAT_signal"/>
</dbReference>
<dbReference type="PANTHER" id="PTHR30290:SF65">
    <property type="entry name" value="MONOACYL PHOSPHATIDYLINOSITOL TETRAMANNOSIDE-BINDING PROTEIN LPQW-RELATED"/>
    <property type="match status" value="1"/>
</dbReference>
<protein>
    <submittedName>
        <fullName evidence="3">ABC transporter substrate-binding protein</fullName>
    </submittedName>
</protein>
<sequence>MSLTKRARWRRPVLAAAAAAMLASAGCSAATQGPGAAGAAGDDGTLVVAQAYDVDPGSFLKTAIGNIVVEYSVFETLTLIDPETTEPRGVLAESWELAPDATSMSITLRDDVTFHSGRRLTSADVAFTLEQAQDPSVGAANQSIAAQISEIRPDGDHGLELTFAQPLPNVFDLFETLPILNEDAYDDYAAGRDVDGTGRFRWESWTPGGEIVLSRYDEHRDAENTELDGIQIDVITDPTALTSAIRSGRAQYAVGLPPGDARSLGEQPGFELVATGGAAFPVAFDVTQQPFDDPAVRRAVQYAIDRDRIVEQVEGGHGVATSVPWRSTTVGYDEAQAAHYSYDPDRAEELLAEAGVAPGTSFEVAMGDTPEATGIFQIVQNNLADVGLNAEPVILNGPDYEERLATRNFSEPVVLMQAGNGLSPASAVVSRPELVPANNVSGFETAEYDALVDAVTSASSPEERERALREFNDYFIDQAFAVPLISRPTLSVRTEAVSDIVATQMGFLYIAEASLSD</sequence>
<dbReference type="InterPro" id="IPR030678">
    <property type="entry name" value="Peptide/Ni-bd"/>
</dbReference>
<dbReference type="InterPro" id="IPR039424">
    <property type="entry name" value="SBP_5"/>
</dbReference>
<dbReference type="Gene3D" id="3.40.190.10">
    <property type="entry name" value="Periplasmic binding protein-like II"/>
    <property type="match status" value="1"/>
</dbReference>
<dbReference type="InterPro" id="IPR000914">
    <property type="entry name" value="SBP_5_dom"/>
</dbReference>
<proteinExistence type="predicted"/>